<name>A0A264VTC7_PRORE</name>
<dbReference type="PIRSF" id="PIRSF001434">
    <property type="entry name" value="CGS"/>
    <property type="match status" value="1"/>
</dbReference>
<evidence type="ECO:0000256" key="7">
    <source>
        <dbReference type="ARBA" id="ARBA00047625"/>
    </source>
</evidence>
<dbReference type="AlphaFoldDB" id="A0A264VTC7"/>
<dbReference type="GeneID" id="92276620"/>
<evidence type="ECO:0000256" key="5">
    <source>
        <dbReference type="ARBA" id="ARBA00046315"/>
    </source>
</evidence>
<dbReference type="GO" id="GO:0047804">
    <property type="term" value="F:cysteine-S-conjugate beta-lyase activity"/>
    <property type="evidence" value="ECO:0007669"/>
    <property type="project" value="UniProtKB-EC"/>
</dbReference>
<evidence type="ECO:0000256" key="3">
    <source>
        <dbReference type="ARBA" id="ARBA00022898"/>
    </source>
</evidence>
<comment type="caution">
    <text evidence="11">The sequence shown here is derived from an EMBL/GenBank/DDBJ whole genome shotgun (WGS) entry which is preliminary data.</text>
</comment>
<dbReference type="InterPro" id="IPR054542">
    <property type="entry name" value="Cys_met_metab_PP"/>
</dbReference>
<feature type="modified residue" description="N6-(pyridoxal phosphate)lysine" evidence="8">
    <location>
        <position position="208"/>
    </location>
</feature>
<dbReference type="Proteomes" id="UP001155882">
    <property type="component" value="Unassembled WGS sequence"/>
</dbReference>
<dbReference type="Proteomes" id="UP000216001">
    <property type="component" value="Unassembled WGS sequence"/>
</dbReference>
<reference evidence="10" key="2">
    <citation type="submission" date="2021-07" db="EMBL/GenBank/DDBJ databases">
        <authorList>
            <person name="Stanton E."/>
        </authorList>
    </citation>
    <scope>NUCLEOTIDE SEQUENCE</scope>
    <source>
        <strain evidence="10">2021EL-01139</strain>
    </source>
</reference>
<dbReference type="PROSITE" id="PS00868">
    <property type="entry name" value="CYS_MET_METAB_PP"/>
    <property type="match status" value="1"/>
</dbReference>
<protein>
    <submittedName>
        <fullName evidence="11">Cystathionine beta-lyase</fullName>
        <ecNumber evidence="10">4.4.1.8</ecNumber>
    </submittedName>
</protein>
<comment type="catalytic activity">
    <reaction evidence="6">
        <text>L,L-cystathionine + H2O = L-homocysteine + pyruvate + NH4(+)</text>
        <dbReference type="Rhea" id="RHEA:13965"/>
        <dbReference type="ChEBI" id="CHEBI:15361"/>
        <dbReference type="ChEBI" id="CHEBI:15377"/>
        <dbReference type="ChEBI" id="CHEBI:28938"/>
        <dbReference type="ChEBI" id="CHEBI:58161"/>
        <dbReference type="ChEBI" id="CHEBI:58199"/>
    </reaction>
</comment>
<evidence type="ECO:0000256" key="1">
    <source>
        <dbReference type="ARBA" id="ARBA00001933"/>
    </source>
</evidence>
<dbReference type="InterPro" id="IPR015424">
    <property type="entry name" value="PyrdxlP-dep_Trfase"/>
</dbReference>
<dbReference type="NCBIfam" id="TIGR01324">
    <property type="entry name" value="cysta_beta_ly_B"/>
    <property type="match status" value="1"/>
</dbReference>
<dbReference type="InterPro" id="IPR000277">
    <property type="entry name" value="Cys/Met-Metab_PyrdxlP-dep_enz"/>
</dbReference>
<dbReference type="EMBL" id="JAHWLI010000008">
    <property type="protein sequence ID" value="MBW3115598.1"/>
    <property type="molecule type" value="Genomic_DNA"/>
</dbReference>
<dbReference type="GO" id="GO:0030170">
    <property type="term" value="F:pyridoxal phosphate binding"/>
    <property type="evidence" value="ECO:0007669"/>
    <property type="project" value="InterPro"/>
</dbReference>
<dbReference type="PANTHER" id="PTHR43500">
    <property type="entry name" value="CYSTATHIONINE BETA-LYASE-RELATED"/>
    <property type="match status" value="1"/>
</dbReference>
<accession>A0A264VTC7</accession>
<dbReference type="GO" id="GO:0019450">
    <property type="term" value="P:L-cysteine catabolic process to pyruvate"/>
    <property type="evidence" value="ECO:0007669"/>
    <property type="project" value="TreeGrafter"/>
</dbReference>
<dbReference type="EMBL" id="NOWC01000011">
    <property type="protein sequence ID" value="OZS74561.1"/>
    <property type="molecule type" value="Genomic_DNA"/>
</dbReference>
<dbReference type="InterPro" id="IPR015421">
    <property type="entry name" value="PyrdxlP-dep_Trfase_major"/>
</dbReference>
<dbReference type="InterPro" id="IPR006233">
    <property type="entry name" value="Cys_b_lyase_bac"/>
</dbReference>
<keyword evidence="4 11" id="KW-0456">Lyase</keyword>
<dbReference type="PANTHER" id="PTHR43500:SF1">
    <property type="entry name" value="CYSTATHIONINE BETA-LYASE-RELATED"/>
    <property type="match status" value="1"/>
</dbReference>
<comment type="similarity">
    <text evidence="2 9">Belongs to the trans-sulfuration enzymes family.</text>
</comment>
<dbReference type="FunFam" id="3.40.640.10:FF:000046">
    <property type="entry name" value="Cystathionine gamma-lyase"/>
    <property type="match status" value="1"/>
</dbReference>
<dbReference type="Gene3D" id="3.40.640.10">
    <property type="entry name" value="Type I PLP-dependent aspartate aminotransferase-like (Major domain)"/>
    <property type="match status" value="1"/>
</dbReference>
<dbReference type="EC" id="4.4.1.8" evidence="10"/>
<organism evidence="11 12">
    <name type="scientific">Providencia rettgeri</name>
    <dbReference type="NCBI Taxonomy" id="587"/>
    <lineage>
        <taxon>Bacteria</taxon>
        <taxon>Pseudomonadati</taxon>
        <taxon>Pseudomonadota</taxon>
        <taxon>Gammaproteobacteria</taxon>
        <taxon>Enterobacterales</taxon>
        <taxon>Morganellaceae</taxon>
        <taxon>Providencia</taxon>
    </lineage>
</organism>
<sequence>MKKKAVSEFHVDTQVTQLGRDPAKQAGFVNAPVYRGSTVVFPTVDALINDRAEFNYGTAGTPTIKQLEQAWSALAGAEGTVLSPSGLGAIVLALLTTLKTGDHLLMPDSVYRPTRKFCHGLLDKMGIITTYYDPMIGADIEKLVTPNTSTIFLESPGSQSFEIQDVPAIVEVAKRHDIATIIDNTWATPLFFKAHELGCDISLEAGTKYLGGHSDLLMGIVSANQAWWPKLRETYDYMAMLPGAEDCFLALRGLRTLPIRLKEAQERALNIAHWLQERTEVIRILHPAFADCPGHEIWKRDFTGSSGLFSIVLDPKYTQTDIAKMLDGLSIFGMGYSWGGFESLIIPFNCAEYRTVTNWNPGGPTLRLQIGLENLDDLKQDLADGFSRMK</sequence>
<comment type="pathway">
    <text evidence="5">Amino-acid biosynthesis; L-methionine biosynthesis via de novo pathway; L-homocysteine from L-cystathionine: step 1/1.</text>
</comment>
<evidence type="ECO:0000313" key="10">
    <source>
        <dbReference type="EMBL" id="MBW3115598.1"/>
    </source>
</evidence>
<dbReference type="RefSeq" id="WP_094961656.1">
    <property type="nucleotide sequence ID" value="NZ_AP022371.1"/>
</dbReference>
<dbReference type="SUPFAM" id="SSF53383">
    <property type="entry name" value="PLP-dependent transferases"/>
    <property type="match status" value="1"/>
</dbReference>
<dbReference type="InterPro" id="IPR015422">
    <property type="entry name" value="PyrdxlP-dep_Trfase_small"/>
</dbReference>
<dbReference type="GO" id="GO:0019346">
    <property type="term" value="P:transsulfuration"/>
    <property type="evidence" value="ECO:0007669"/>
    <property type="project" value="InterPro"/>
</dbReference>
<comment type="catalytic activity">
    <reaction evidence="7">
        <text>an S-substituted L-cysteine + H2O = a thiol + pyruvate + NH4(+)</text>
        <dbReference type="Rhea" id="RHEA:18121"/>
        <dbReference type="ChEBI" id="CHEBI:15361"/>
        <dbReference type="ChEBI" id="CHEBI:15377"/>
        <dbReference type="ChEBI" id="CHEBI:28938"/>
        <dbReference type="ChEBI" id="CHEBI:29256"/>
        <dbReference type="ChEBI" id="CHEBI:58717"/>
        <dbReference type="EC" id="4.4.1.13"/>
    </reaction>
</comment>
<evidence type="ECO:0000256" key="6">
    <source>
        <dbReference type="ARBA" id="ARBA00047517"/>
    </source>
</evidence>
<dbReference type="Gene3D" id="3.90.1150.10">
    <property type="entry name" value="Aspartate Aminotransferase, domain 1"/>
    <property type="match status" value="1"/>
</dbReference>
<evidence type="ECO:0000313" key="12">
    <source>
        <dbReference type="Proteomes" id="UP000216001"/>
    </source>
</evidence>
<evidence type="ECO:0000313" key="11">
    <source>
        <dbReference type="EMBL" id="OZS74561.1"/>
    </source>
</evidence>
<evidence type="ECO:0000256" key="2">
    <source>
        <dbReference type="ARBA" id="ARBA00009077"/>
    </source>
</evidence>
<evidence type="ECO:0000256" key="9">
    <source>
        <dbReference type="RuleBase" id="RU362118"/>
    </source>
</evidence>
<keyword evidence="3 8" id="KW-0663">Pyridoxal phosphate</keyword>
<evidence type="ECO:0000256" key="4">
    <source>
        <dbReference type="ARBA" id="ARBA00023239"/>
    </source>
</evidence>
<comment type="cofactor">
    <cofactor evidence="1 9">
        <name>pyridoxal 5'-phosphate</name>
        <dbReference type="ChEBI" id="CHEBI:597326"/>
    </cofactor>
</comment>
<evidence type="ECO:0000256" key="8">
    <source>
        <dbReference type="PIRSR" id="PIRSR001434-2"/>
    </source>
</evidence>
<proteinExistence type="inferred from homology"/>
<reference evidence="11 12" key="1">
    <citation type="submission" date="2017-07" db="EMBL/GenBank/DDBJ databases">
        <title>blaIMP-27 on transferable plasmids in Proteus mirabilis and Providencia rettgeri.</title>
        <authorList>
            <person name="Potter R."/>
        </authorList>
    </citation>
    <scope>NUCLEOTIDE SEQUENCE [LARGE SCALE GENOMIC DNA]</scope>
    <source>
        <strain evidence="11 12">PR1</strain>
    </source>
</reference>
<gene>
    <name evidence="11" type="primary">metC</name>
    <name evidence="11" type="ORF">CHI95_11075</name>
    <name evidence="10" type="ORF">KYI77_03885</name>
</gene>
<dbReference type="Pfam" id="PF01053">
    <property type="entry name" value="Cys_Met_Meta_PP"/>
    <property type="match status" value="1"/>
</dbReference>